<evidence type="ECO:0000256" key="2">
    <source>
        <dbReference type="ARBA" id="ARBA00022598"/>
    </source>
</evidence>
<comment type="function">
    <text evidence="7">Catalyzes the attachment of L-aspartate to tRNA(Asp) in a two-step reaction: L-aspartate is first activated by ATP to form Asp-AMP and then transferred to the acceptor end of tRNA(Asp).</text>
</comment>
<feature type="domain" description="Aminoacyl-transfer RNA synthetases class-II family profile" evidence="8">
    <location>
        <begin position="144"/>
        <end position="554"/>
    </location>
</feature>
<keyword evidence="3 7" id="KW-0547">Nucleotide-binding</keyword>
<dbReference type="HAMAP" id="MF_00044">
    <property type="entry name" value="Asp_tRNA_synth_type1"/>
    <property type="match status" value="1"/>
</dbReference>
<keyword evidence="4 7" id="KW-0067">ATP-binding</keyword>
<feature type="binding site" evidence="7">
    <location>
        <position position="223"/>
    </location>
    <ligand>
        <name>L-aspartate</name>
        <dbReference type="ChEBI" id="CHEBI:29991"/>
    </ligand>
</feature>
<dbReference type="GO" id="GO:0005524">
    <property type="term" value="F:ATP binding"/>
    <property type="evidence" value="ECO:0007669"/>
    <property type="project" value="UniProtKB-UniRule"/>
</dbReference>
<protein>
    <recommendedName>
        <fullName evidence="7">Aspartate--tRNA ligase</fullName>
        <ecNumber evidence="7">6.1.1.12</ecNumber>
    </recommendedName>
    <alternativeName>
        <fullName evidence="7">Aspartyl-tRNA synthetase</fullName>
        <shortName evidence="7">AspRS</shortName>
    </alternativeName>
</protein>
<organism evidence="9">
    <name type="scientific">Caldisericum exile</name>
    <dbReference type="NCBI Taxonomy" id="693075"/>
    <lineage>
        <taxon>Bacteria</taxon>
        <taxon>Pseudomonadati</taxon>
        <taxon>Caldisericota/Cryosericota group</taxon>
        <taxon>Caldisericota</taxon>
        <taxon>Caldisericia</taxon>
        <taxon>Caldisericales</taxon>
        <taxon>Caldisericaceae</taxon>
        <taxon>Caldisericum</taxon>
    </lineage>
</organism>
<comment type="similarity">
    <text evidence="1 7">Belongs to the class-II aminoacyl-tRNA synthetase family. Type 1 subfamily.</text>
</comment>
<evidence type="ECO:0000313" key="9">
    <source>
        <dbReference type="EMBL" id="HGW60398.1"/>
    </source>
</evidence>
<comment type="catalytic activity">
    <reaction evidence="7">
        <text>tRNA(Asp) + L-aspartate + ATP = L-aspartyl-tRNA(Asp) + AMP + diphosphate</text>
        <dbReference type="Rhea" id="RHEA:19649"/>
        <dbReference type="Rhea" id="RHEA-COMP:9660"/>
        <dbReference type="Rhea" id="RHEA-COMP:9678"/>
        <dbReference type="ChEBI" id="CHEBI:29991"/>
        <dbReference type="ChEBI" id="CHEBI:30616"/>
        <dbReference type="ChEBI" id="CHEBI:33019"/>
        <dbReference type="ChEBI" id="CHEBI:78442"/>
        <dbReference type="ChEBI" id="CHEBI:78516"/>
        <dbReference type="ChEBI" id="CHEBI:456215"/>
        <dbReference type="EC" id="6.1.1.12"/>
    </reaction>
</comment>
<dbReference type="InterPro" id="IPR029351">
    <property type="entry name" value="GAD_dom"/>
</dbReference>
<dbReference type="SUPFAM" id="SSF55261">
    <property type="entry name" value="GAD domain-like"/>
    <property type="match status" value="1"/>
</dbReference>
<dbReference type="GO" id="GO:0005737">
    <property type="term" value="C:cytoplasm"/>
    <property type="evidence" value="ECO:0007669"/>
    <property type="project" value="UniProtKB-SubCell"/>
</dbReference>
<keyword evidence="2 7" id="KW-0436">Ligase</keyword>
<dbReference type="PANTHER" id="PTHR22594">
    <property type="entry name" value="ASPARTYL/LYSYL-TRNA SYNTHETASE"/>
    <property type="match status" value="1"/>
</dbReference>
<proteinExistence type="inferred from homology"/>
<dbReference type="InterPro" id="IPR004365">
    <property type="entry name" value="NA-bd_OB_tRNA"/>
</dbReference>
<dbReference type="NCBIfam" id="NF001750">
    <property type="entry name" value="PRK00476.1"/>
    <property type="match status" value="1"/>
</dbReference>
<reference evidence="9" key="1">
    <citation type="journal article" date="2020" name="mSystems">
        <title>Genome- and Community-Level Interaction Insights into Carbon Utilization and Element Cycling Functions of Hydrothermarchaeota in Hydrothermal Sediment.</title>
        <authorList>
            <person name="Zhou Z."/>
            <person name="Liu Y."/>
            <person name="Xu W."/>
            <person name="Pan J."/>
            <person name="Luo Z.H."/>
            <person name="Li M."/>
        </authorList>
    </citation>
    <scope>NUCLEOTIDE SEQUENCE [LARGE SCALE GENOMIC DNA]</scope>
    <source>
        <strain evidence="9">SpSt-794</strain>
    </source>
</reference>
<dbReference type="AlphaFoldDB" id="A0A7C4XUF3"/>
<dbReference type="Gene3D" id="3.30.930.10">
    <property type="entry name" value="Bira Bifunctional Protein, Domain 2"/>
    <property type="match status" value="1"/>
</dbReference>
<dbReference type="InterPro" id="IPR004115">
    <property type="entry name" value="GAD-like_sf"/>
</dbReference>
<evidence type="ECO:0000256" key="4">
    <source>
        <dbReference type="ARBA" id="ARBA00022840"/>
    </source>
</evidence>
<dbReference type="EMBL" id="DTHV01000099">
    <property type="protein sequence ID" value="HGW60398.1"/>
    <property type="molecule type" value="Genomic_DNA"/>
</dbReference>
<dbReference type="InterPro" id="IPR004364">
    <property type="entry name" value="Aa-tRNA-synt_II"/>
</dbReference>
<dbReference type="Pfam" id="PF01336">
    <property type="entry name" value="tRNA_anti-codon"/>
    <property type="match status" value="1"/>
</dbReference>
<dbReference type="GO" id="GO:0003676">
    <property type="term" value="F:nucleic acid binding"/>
    <property type="evidence" value="ECO:0007669"/>
    <property type="project" value="InterPro"/>
</dbReference>
<dbReference type="GO" id="GO:0004815">
    <property type="term" value="F:aspartate-tRNA ligase activity"/>
    <property type="evidence" value="ECO:0007669"/>
    <property type="project" value="UniProtKB-UniRule"/>
</dbReference>
<dbReference type="InterPro" id="IPR004524">
    <property type="entry name" value="Asp-tRNA-ligase_1"/>
</dbReference>
<dbReference type="InterPro" id="IPR047090">
    <property type="entry name" value="AspRS_core"/>
</dbReference>
<dbReference type="SUPFAM" id="SSF50249">
    <property type="entry name" value="Nucleic acid-binding proteins"/>
    <property type="match status" value="1"/>
</dbReference>
<name>A0A7C4XUF3_9BACT</name>
<keyword evidence="6 7" id="KW-0030">Aminoacyl-tRNA synthetase</keyword>
<comment type="caution">
    <text evidence="9">The sequence shown here is derived from an EMBL/GenBank/DDBJ whole genome shotgun (WGS) entry which is preliminary data.</text>
</comment>
<feature type="binding site" evidence="7">
    <location>
        <position position="232"/>
    </location>
    <ligand>
        <name>ATP</name>
        <dbReference type="ChEBI" id="CHEBI:30616"/>
    </ligand>
</feature>
<dbReference type="CDD" id="cd04317">
    <property type="entry name" value="EcAspRS_like_N"/>
    <property type="match status" value="1"/>
</dbReference>
<dbReference type="SUPFAM" id="SSF55681">
    <property type="entry name" value="Class II aaRS and biotin synthetases"/>
    <property type="match status" value="1"/>
</dbReference>
<evidence type="ECO:0000256" key="5">
    <source>
        <dbReference type="ARBA" id="ARBA00022917"/>
    </source>
</evidence>
<dbReference type="InterPro" id="IPR045864">
    <property type="entry name" value="aa-tRNA-synth_II/BPL/LPL"/>
</dbReference>
<keyword evidence="5 7" id="KW-0648">Protein biosynthesis</keyword>
<dbReference type="InterPro" id="IPR006195">
    <property type="entry name" value="aa-tRNA-synth_II"/>
</dbReference>
<dbReference type="PANTHER" id="PTHR22594:SF5">
    <property type="entry name" value="ASPARTATE--TRNA LIGASE, MITOCHONDRIAL"/>
    <property type="match status" value="1"/>
</dbReference>
<dbReference type="Pfam" id="PF00152">
    <property type="entry name" value="tRNA-synt_2"/>
    <property type="match status" value="1"/>
</dbReference>
<keyword evidence="7" id="KW-0963">Cytoplasm</keyword>
<dbReference type="PROSITE" id="PS50862">
    <property type="entry name" value="AA_TRNA_LIGASE_II"/>
    <property type="match status" value="1"/>
</dbReference>
<accession>A0A7C4XUF3</accession>
<dbReference type="Pfam" id="PF02938">
    <property type="entry name" value="GAD"/>
    <property type="match status" value="1"/>
</dbReference>
<dbReference type="GO" id="GO:0006422">
    <property type="term" value="P:aspartyl-tRNA aminoacylation"/>
    <property type="evidence" value="ECO:0007669"/>
    <property type="project" value="UniProtKB-UniRule"/>
</dbReference>
<feature type="binding site" evidence="7">
    <location>
        <position position="488"/>
    </location>
    <ligand>
        <name>L-aspartate</name>
        <dbReference type="ChEBI" id="CHEBI:29991"/>
    </ligand>
</feature>
<feature type="region of interest" description="Aspartate" evidence="7">
    <location>
        <begin position="201"/>
        <end position="204"/>
    </location>
</feature>
<dbReference type="PRINTS" id="PR01042">
    <property type="entry name" value="TRNASYNTHASP"/>
</dbReference>
<dbReference type="Gene3D" id="2.40.50.140">
    <property type="entry name" value="Nucleic acid-binding proteins"/>
    <property type="match status" value="1"/>
</dbReference>
<feature type="binding site" evidence="7">
    <location>
        <begin position="223"/>
        <end position="225"/>
    </location>
    <ligand>
        <name>ATP</name>
        <dbReference type="ChEBI" id="CHEBI:30616"/>
    </ligand>
</feature>
<comment type="subcellular location">
    <subcellularLocation>
        <location evidence="7">Cytoplasm</location>
    </subcellularLocation>
</comment>
<dbReference type="InterPro" id="IPR002312">
    <property type="entry name" value="Asp/Asn-tRNA-synth_IIb"/>
</dbReference>
<feature type="binding site" evidence="7">
    <location>
        <begin position="533"/>
        <end position="536"/>
    </location>
    <ligand>
        <name>ATP</name>
        <dbReference type="ChEBI" id="CHEBI:30616"/>
    </ligand>
</feature>
<feature type="binding site" evidence="7">
    <location>
        <position position="447"/>
    </location>
    <ligand>
        <name>L-aspartate</name>
        <dbReference type="ChEBI" id="CHEBI:29991"/>
    </ligand>
</feature>
<dbReference type="CDD" id="cd00777">
    <property type="entry name" value="AspRS_core"/>
    <property type="match status" value="1"/>
</dbReference>
<feature type="binding site" evidence="7">
    <location>
        <position position="481"/>
    </location>
    <ligand>
        <name>ATP</name>
        <dbReference type="ChEBI" id="CHEBI:30616"/>
    </ligand>
</feature>
<feature type="binding site" evidence="7">
    <location>
        <position position="177"/>
    </location>
    <ligand>
        <name>L-aspartate</name>
        <dbReference type="ChEBI" id="CHEBI:29991"/>
    </ligand>
</feature>
<sequence>MIRLKRTVGCGEIDKTFIGKSVSINGWLHRKRNLGGILFMDIRDRSGIVQVVVEPGTINPEKMKELEILKVESVLGIQGKVRARTNPNPKLKTGEYEVVLESFEIFSKADDLPFNPFSDQSVDETVRLKYRYLDLRREEVRRVFELRARITQNIRNFLISKGFIEVETPYLTKSTPEGARDFLVPSRLNKGKFYALPQSPQLFKQILMVGGFEKYFQIARCFRDEDLRLDRQPEFTQIDLEMSFVDRDDIISIVEEMYKSLFKEVMGIHIETPFPRINYADAIRLFGSDKPDTRFGMEIKDFTENFKDTGINLLKNEDNNKLILGLVVEGGGSISRSGVEKLKEGVKEIGINGFIELKVEHNTLVSPISKFLNEKEKRTLLSHAKDGDLIALFSVDRKHGFELVGKTRLLLGEVFNKIDRNSFKFLWVVDFPFYSYSEEEGRYVAEHHPFTMPHPEDLDKLETDKEHVRAVAYDLVLNGSELGGGSIRIHNPELQKRVFKAIGLTDAEIEKRFGFLVKALTLGAPPHGGIAFGLDRIVWILSGTNSLRDVIAFPKTTSGICPLTDAPTEVDRKQLDELGIDIKNG</sequence>
<dbReference type="EC" id="6.1.1.12" evidence="7"/>
<dbReference type="NCBIfam" id="TIGR00459">
    <property type="entry name" value="aspS_bact"/>
    <property type="match status" value="1"/>
</dbReference>
<dbReference type="InterPro" id="IPR012340">
    <property type="entry name" value="NA-bd_OB-fold"/>
</dbReference>
<evidence type="ECO:0000259" key="8">
    <source>
        <dbReference type="PROSITE" id="PS50862"/>
    </source>
</evidence>
<evidence type="ECO:0000256" key="3">
    <source>
        <dbReference type="ARBA" id="ARBA00022741"/>
    </source>
</evidence>
<evidence type="ECO:0000256" key="7">
    <source>
        <dbReference type="HAMAP-Rule" id="MF_00044"/>
    </source>
</evidence>
<comment type="subunit">
    <text evidence="7">Homodimer.</text>
</comment>
<evidence type="ECO:0000256" key="6">
    <source>
        <dbReference type="ARBA" id="ARBA00023146"/>
    </source>
</evidence>
<dbReference type="InterPro" id="IPR047089">
    <property type="entry name" value="Asp-tRNA-ligase_1_N"/>
</dbReference>
<comment type="caution">
    <text evidence="7">Lacks conserved residue(s) required for the propagation of feature annotation.</text>
</comment>
<gene>
    <name evidence="7 9" type="primary">aspS</name>
    <name evidence="9" type="ORF">ENV82_03080</name>
</gene>
<dbReference type="Gene3D" id="3.30.1360.30">
    <property type="entry name" value="GAD-like domain"/>
    <property type="match status" value="1"/>
</dbReference>
<evidence type="ECO:0000256" key="1">
    <source>
        <dbReference type="ARBA" id="ARBA00006303"/>
    </source>
</evidence>